<dbReference type="HOGENOM" id="CLU_124962_0_0_5"/>
<dbReference type="KEGG" id="mor:MOC_1659"/>
<dbReference type="AlphaFoldDB" id="A0A089Q4G9"/>
<dbReference type="EMBL" id="CP003811">
    <property type="protein sequence ID" value="AIQ89414.1"/>
    <property type="molecule type" value="Genomic_DNA"/>
</dbReference>
<gene>
    <name evidence="1" type="ORF">MOC_1659</name>
</gene>
<proteinExistence type="predicted"/>
<reference evidence="1 2" key="1">
    <citation type="journal article" date="2014" name="PLoS ONE">
        <title>Genome Information of Methylobacterium oryzae, a Plant-Probiotic Methylotroph in the Phyllosphere.</title>
        <authorList>
            <person name="Kwak M.J."/>
            <person name="Jeong H."/>
            <person name="Madhaiyan M."/>
            <person name="Lee Y."/>
            <person name="Sa T.M."/>
            <person name="Oh T.K."/>
            <person name="Kim J.F."/>
        </authorList>
    </citation>
    <scope>NUCLEOTIDE SEQUENCE [LARGE SCALE GENOMIC DNA]</scope>
    <source>
        <strain evidence="1 2">CBMB20</strain>
    </source>
</reference>
<dbReference type="Proteomes" id="UP000029492">
    <property type="component" value="Chromosome"/>
</dbReference>
<accession>A0A089Q4G9</accession>
<evidence type="ECO:0000313" key="2">
    <source>
        <dbReference type="Proteomes" id="UP000029492"/>
    </source>
</evidence>
<protein>
    <submittedName>
        <fullName evidence="1">Protein of unassigned function</fullName>
    </submittedName>
</protein>
<evidence type="ECO:0000313" key="1">
    <source>
        <dbReference type="EMBL" id="AIQ89414.1"/>
    </source>
</evidence>
<dbReference type="STRING" id="693986.MOC_1659"/>
<sequence length="177" mass="19733">MIVLRDMMPKSEGWGREMGRPVFSKLVEHVERNPDQTIFPISFKGVKQVDYSFASETVVQLARRYKGEKGFYLFEIATPYIEENVDAAARRVEQPLVIADAKGHRFIGSEPSAGSKAALDFVVARSHARAAEIADAIHVTVANASMKLKQLWSSGFLLRRESVADTGGVEFVYQRIA</sequence>
<name>A0A089Q4G9_9HYPH</name>
<dbReference type="eggNOG" id="COG0640">
    <property type="taxonomic scope" value="Bacteria"/>
</dbReference>
<dbReference type="RefSeq" id="WP_043756484.1">
    <property type="nucleotide sequence ID" value="NZ_CP003811.1"/>
</dbReference>
<keyword evidence="2" id="KW-1185">Reference proteome</keyword>
<organism evidence="1 2">
    <name type="scientific">Methylobacterium oryzae CBMB20</name>
    <dbReference type="NCBI Taxonomy" id="693986"/>
    <lineage>
        <taxon>Bacteria</taxon>
        <taxon>Pseudomonadati</taxon>
        <taxon>Pseudomonadota</taxon>
        <taxon>Alphaproteobacteria</taxon>
        <taxon>Hyphomicrobiales</taxon>
        <taxon>Methylobacteriaceae</taxon>
        <taxon>Methylobacterium</taxon>
    </lineage>
</organism>